<dbReference type="EMBL" id="JAFIRA010000028">
    <property type="protein sequence ID" value="MCJ2543438.1"/>
    <property type="molecule type" value="Genomic_DNA"/>
</dbReference>
<sequence>MNAAAEMTGVNLLARHQQNIAASLARRLEAARAANNTRLVELLEQEQRQLAAEYGTVHSSPALLEGLRHAWEHLKEVLTARDELRVRQWVDGTGVVWWYAQDPITGDRLCTHSDWELMDWIEKHHWND</sequence>
<keyword evidence="2" id="KW-1185">Reference proteome</keyword>
<proteinExistence type="predicted"/>
<evidence type="ECO:0000313" key="2">
    <source>
        <dbReference type="Proteomes" id="UP000830835"/>
    </source>
</evidence>
<dbReference type="Proteomes" id="UP000830835">
    <property type="component" value="Unassembled WGS sequence"/>
</dbReference>
<evidence type="ECO:0000313" key="1">
    <source>
        <dbReference type="EMBL" id="MCJ2543438.1"/>
    </source>
</evidence>
<accession>A0ABT0CCC9</accession>
<gene>
    <name evidence="1" type="ORF">JX360_11045</name>
</gene>
<dbReference type="RefSeq" id="WP_244350781.1">
    <property type="nucleotide sequence ID" value="NZ_JAFIRA010000028.1"/>
</dbReference>
<reference evidence="1" key="1">
    <citation type="submission" date="2021-02" db="EMBL/GenBank/DDBJ databases">
        <title>The CRISPR/cas machinery reduction and long-range gene transfer in the hot spring cyanobacterium Synechococcus.</title>
        <authorList>
            <person name="Dvorak P."/>
            <person name="Jahodarova E."/>
            <person name="Hasler P."/>
            <person name="Poulickova A."/>
        </authorList>
    </citation>
    <scope>NUCLEOTIDE SEQUENCE</scope>
    <source>
        <strain evidence="1">Rupite</strain>
    </source>
</reference>
<organism evidence="1 2">
    <name type="scientific">Thermostichus vulcanus str. 'Rupite'</name>
    <dbReference type="NCBI Taxonomy" id="2813851"/>
    <lineage>
        <taxon>Bacteria</taxon>
        <taxon>Bacillati</taxon>
        <taxon>Cyanobacteriota</taxon>
        <taxon>Cyanophyceae</taxon>
        <taxon>Thermostichales</taxon>
        <taxon>Thermostichaceae</taxon>
        <taxon>Thermostichus</taxon>
    </lineage>
</organism>
<protein>
    <submittedName>
        <fullName evidence="1">Uncharacterized protein</fullName>
    </submittedName>
</protein>
<comment type="caution">
    <text evidence="1">The sequence shown here is derived from an EMBL/GenBank/DDBJ whole genome shotgun (WGS) entry which is preliminary data.</text>
</comment>
<name>A0ABT0CCC9_THEVL</name>